<dbReference type="PANTHER" id="PTHR30336:SF6">
    <property type="entry name" value="INTEGRAL MEMBRANE PROTEIN"/>
    <property type="match status" value="1"/>
</dbReference>
<gene>
    <name evidence="2" type="ORF">A4D02_10990</name>
</gene>
<keyword evidence="3" id="KW-1185">Reference proteome</keyword>
<feature type="domain" description="DUF218" evidence="1">
    <location>
        <begin position="60"/>
        <end position="172"/>
    </location>
</feature>
<accession>A0ABX3NRF5</accession>
<dbReference type="PANTHER" id="PTHR30336">
    <property type="entry name" value="INNER MEMBRANE PROTEIN, PROBABLE PERMEASE"/>
    <property type="match status" value="1"/>
</dbReference>
<sequence length="215" mass="23846">MKRKKKIIIYSLLALLPVCLITTFCCNSIITQSAKGKLFTDVTAIPYNKVGLLLGTSKHLGNGDANYYYTFRIQAAVSLLKAGKIKYLVISGDNGHKEYNEPEDMRADLVAAGIDSSLIFLDYAGFRTFDSIVRLKKIFGQDSVTIISQQFHNERALYMANKEGIAAVAFNAAGISGPMGLKVQLREKLARVKVFVDYWFGKKPHFLGEKVIIPA</sequence>
<dbReference type="InterPro" id="IPR051599">
    <property type="entry name" value="Cell_Envelope_Assoc"/>
</dbReference>
<dbReference type="CDD" id="cd06259">
    <property type="entry name" value="YdcF-like"/>
    <property type="match status" value="1"/>
</dbReference>
<evidence type="ECO:0000313" key="3">
    <source>
        <dbReference type="Proteomes" id="UP000192277"/>
    </source>
</evidence>
<protein>
    <submittedName>
        <fullName evidence="2">Protein SanA</fullName>
    </submittedName>
</protein>
<proteinExistence type="predicted"/>
<dbReference type="RefSeq" id="WP_014218990.1">
    <property type="nucleotide sequence ID" value="NZ_LWBO01000034.1"/>
</dbReference>
<dbReference type="EMBL" id="LWBO01000034">
    <property type="protein sequence ID" value="OQP43991.1"/>
    <property type="molecule type" value="Genomic_DNA"/>
</dbReference>
<reference evidence="2 3" key="1">
    <citation type="submission" date="2016-04" db="EMBL/GenBank/DDBJ databases">
        <authorList>
            <person name="Chen L."/>
            <person name="Zhuang W."/>
            <person name="Wang G."/>
        </authorList>
    </citation>
    <scope>NUCLEOTIDE SEQUENCE [LARGE SCALE GENOMIC DNA]</scope>
    <source>
        <strain evidence="3">GR20</strain>
    </source>
</reference>
<comment type="caution">
    <text evidence="2">The sequence shown here is derived from an EMBL/GenBank/DDBJ whole genome shotgun (WGS) entry which is preliminary data.</text>
</comment>
<dbReference type="Pfam" id="PF02698">
    <property type="entry name" value="DUF218"/>
    <property type="match status" value="1"/>
</dbReference>
<dbReference type="Proteomes" id="UP000192277">
    <property type="component" value="Unassembled WGS sequence"/>
</dbReference>
<dbReference type="InterPro" id="IPR003848">
    <property type="entry name" value="DUF218"/>
</dbReference>
<organism evidence="2 3">
    <name type="scientific">Niastella koreensis</name>
    <dbReference type="NCBI Taxonomy" id="354356"/>
    <lineage>
        <taxon>Bacteria</taxon>
        <taxon>Pseudomonadati</taxon>
        <taxon>Bacteroidota</taxon>
        <taxon>Chitinophagia</taxon>
        <taxon>Chitinophagales</taxon>
        <taxon>Chitinophagaceae</taxon>
        <taxon>Niastella</taxon>
    </lineage>
</organism>
<name>A0ABX3NRF5_9BACT</name>
<evidence type="ECO:0000313" key="2">
    <source>
        <dbReference type="EMBL" id="OQP43991.1"/>
    </source>
</evidence>
<evidence type="ECO:0000259" key="1">
    <source>
        <dbReference type="Pfam" id="PF02698"/>
    </source>
</evidence>